<dbReference type="EMBL" id="JAVDUM010000009">
    <property type="protein sequence ID" value="MDR6867640.1"/>
    <property type="molecule type" value="Genomic_DNA"/>
</dbReference>
<sequence length="143" mass="16269">MKQLIAHAAQLGYNVHVWDLGSETAGLTDIAERSISLNLTLTIPEQRSTLAHECGHAFYGHDCTDPVGERQARKYAATLLIEPAEYARLERINPDQHWLADEFTVTPRIIFDYETFCLTRLRGVTYSQARMGLGQWSHRLEVI</sequence>
<dbReference type="Pfam" id="PF06114">
    <property type="entry name" value="Peptidase_M78"/>
    <property type="match status" value="1"/>
</dbReference>
<comment type="caution">
    <text evidence="2">The sequence shown here is derived from an EMBL/GenBank/DDBJ whole genome shotgun (WGS) entry which is preliminary data.</text>
</comment>
<keyword evidence="3" id="KW-1185">Reference proteome</keyword>
<accession>A0ABU1SDG0</accession>
<feature type="domain" description="IrrE N-terminal-like" evidence="1">
    <location>
        <begin position="28"/>
        <end position="107"/>
    </location>
</feature>
<organism evidence="2 3">
    <name type="scientific">Microbacterium resistens</name>
    <dbReference type="NCBI Taxonomy" id="156977"/>
    <lineage>
        <taxon>Bacteria</taxon>
        <taxon>Bacillati</taxon>
        <taxon>Actinomycetota</taxon>
        <taxon>Actinomycetes</taxon>
        <taxon>Micrococcales</taxon>
        <taxon>Microbacteriaceae</taxon>
        <taxon>Microbacterium</taxon>
    </lineage>
</organism>
<reference evidence="2 3" key="1">
    <citation type="submission" date="2023-07" db="EMBL/GenBank/DDBJ databases">
        <title>Sorghum-associated microbial communities from plants grown in Nebraska, USA.</title>
        <authorList>
            <person name="Schachtman D."/>
        </authorList>
    </citation>
    <scope>NUCLEOTIDE SEQUENCE [LARGE SCALE GENOMIC DNA]</scope>
    <source>
        <strain evidence="2 3">2980</strain>
    </source>
</reference>
<dbReference type="Proteomes" id="UP001259347">
    <property type="component" value="Unassembled WGS sequence"/>
</dbReference>
<proteinExistence type="predicted"/>
<protein>
    <submittedName>
        <fullName evidence="2">Zn-dependent peptidase ImmA (M78 family)</fullName>
    </submittedName>
</protein>
<evidence type="ECO:0000259" key="1">
    <source>
        <dbReference type="Pfam" id="PF06114"/>
    </source>
</evidence>
<evidence type="ECO:0000313" key="3">
    <source>
        <dbReference type="Proteomes" id="UP001259347"/>
    </source>
</evidence>
<evidence type="ECO:0000313" key="2">
    <source>
        <dbReference type="EMBL" id="MDR6867640.1"/>
    </source>
</evidence>
<gene>
    <name evidence="2" type="ORF">J2Y69_002244</name>
</gene>
<dbReference type="Gene3D" id="1.10.10.2910">
    <property type="match status" value="1"/>
</dbReference>
<dbReference type="InterPro" id="IPR010359">
    <property type="entry name" value="IrrE_HExxH"/>
</dbReference>
<name>A0ABU1SDG0_9MICO</name>
<dbReference type="RefSeq" id="WP_310020628.1">
    <property type="nucleotide sequence ID" value="NZ_JAVDUM010000009.1"/>
</dbReference>